<dbReference type="EMBL" id="CP046509">
    <property type="protein sequence ID" value="QGU87198.1"/>
    <property type="molecule type" value="Genomic_DNA"/>
</dbReference>
<proteinExistence type="predicted"/>
<accession>A0A6I6EF72</accession>
<dbReference type="AlphaFoldDB" id="A0A6I6EF72"/>
<dbReference type="KEGG" id="erwi:GN242_08235"/>
<dbReference type="Proteomes" id="UP000424752">
    <property type="component" value="Chromosome"/>
</dbReference>
<evidence type="ECO:0000256" key="1">
    <source>
        <dbReference type="SAM" id="Phobius"/>
    </source>
</evidence>
<evidence type="ECO:0000313" key="3">
    <source>
        <dbReference type="Proteomes" id="UP000424752"/>
    </source>
</evidence>
<keyword evidence="1" id="KW-0472">Membrane</keyword>
<feature type="transmembrane region" description="Helical" evidence="1">
    <location>
        <begin position="12"/>
        <end position="34"/>
    </location>
</feature>
<gene>
    <name evidence="2" type="ORF">GN242_08235</name>
</gene>
<sequence>MISSNKNNRKRLFKKIILFVLIFFGFIYWLYILLMPVKIISFVREGSRIYLFVEHFPVTNKGRIAWWLDNKELLIEKYDVPFIGSKYPWSVLIGEAGDGFQFLQHRASDNDLRCFDSLKPGANCIEKKWLLWISHFNQVDTRYTTDDSEYIQRGENAEIRRVDD</sequence>
<keyword evidence="1" id="KW-1133">Transmembrane helix</keyword>
<organism evidence="2 3">
    <name type="scientific">Erwinia sorbitola</name>
    <dbReference type="NCBI Taxonomy" id="2681984"/>
    <lineage>
        <taxon>Bacteria</taxon>
        <taxon>Pseudomonadati</taxon>
        <taxon>Pseudomonadota</taxon>
        <taxon>Gammaproteobacteria</taxon>
        <taxon>Enterobacterales</taxon>
        <taxon>Erwiniaceae</taxon>
        <taxon>Erwinia</taxon>
    </lineage>
</organism>
<evidence type="ECO:0000313" key="2">
    <source>
        <dbReference type="EMBL" id="QGU87198.1"/>
    </source>
</evidence>
<dbReference type="RefSeq" id="WP_156287266.1">
    <property type="nucleotide sequence ID" value="NZ_CP046509.1"/>
</dbReference>
<protein>
    <submittedName>
        <fullName evidence="2">DUF943 family protein</fullName>
    </submittedName>
</protein>
<dbReference type="Pfam" id="PF06092">
    <property type="entry name" value="DUF943"/>
    <property type="match status" value="1"/>
</dbReference>
<dbReference type="InterPro" id="IPR010351">
    <property type="entry name" value="DUF943"/>
</dbReference>
<name>A0A6I6EF72_9GAMM</name>
<keyword evidence="1" id="KW-0812">Transmembrane</keyword>
<reference evidence="2 3" key="1">
    <citation type="submission" date="2019-12" db="EMBL/GenBank/DDBJ databases">
        <title>Erwinia sp. nov., isolated from droppings of birds in the Qinghai-Tiebt plateau of China.</title>
        <authorList>
            <person name="Ge Y."/>
        </authorList>
    </citation>
    <scope>NUCLEOTIDE SEQUENCE [LARGE SCALE GENOMIC DNA]</scope>
    <source>
        <strain evidence="2 3">J780</strain>
    </source>
</reference>